<feature type="compositionally biased region" description="Acidic residues" evidence="1">
    <location>
        <begin position="88"/>
        <end position="122"/>
    </location>
</feature>
<sequence length="608" mass="68141">MVQFGGCSQFATSSIPSSNPSSPSSQQEAESVVFVPCGRTDTRPSTPTTAVEPPTLCPPRFKKFYAKTLLGVYEYYLSRGSLPREVCDGDEAKEEEEKDAAKEEEEDNVAKEEDDGDAAEEEHDSRKAEHEDNNVNDDEVATIAGTSVPSIGTSNRSIIHMNASYDALNSPCSSSMPGSSMFEPSPAPLPTEVMPSSTPQKPRIHPIPGIITSVLREIGWKTPEKLQERYLPIDWEEFETYQTWRREYNSDVEASFEEYKNKLYSYLQAQSPDGTVDIPQYYSLVETRSKEVLRFGLNGEGEFGPPYEVDFVSYPRRVKLSPEEPQPVPPVRWIEEWDEVGIGRPPCDNITRWYLEYHTPDMDAWFLEYDEVERRTNDVEGGDGDDGEEREQRGLDWESKRFEDGFDPLLFVEDEVDSDVATDTATPSSTPSGSRAELCRTDTVLYIARPPVPRNLALLPRPRGQVAWRTEAWVSPLRYAGSLKDDAPPVLTTNGSPDCTSPAADPECSTTTEVVASTNAVIGELPRSLAQGDLMMLMDEGAPDPRPTPPLTTNTRGKRKERYWEVEEAFASDAEGQEVAGIDDEEEEVPRRAKRLREQKTETEIHSY</sequence>
<feature type="region of interest" description="Disordered" evidence="1">
    <location>
        <begin position="376"/>
        <end position="396"/>
    </location>
</feature>
<evidence type="ECO:0000313" key="3">
    <source>
        <dbReference type="Proteomes" id="UP001465976"/>
    </source>
</evidence>
<name>A0ABR3EVN1_9AGAR</name>
<evidence type="ECO:0000256" key="1">
    <source>
        <dbReference type="SAM" id="MobiDB-lite"/>
    </source>
</evidence>
<protein>
    <submittedName>
        <fullName evidence="2">Uncharacterized protein</fullName>
    </submittedName>
</protein>
<feature type="compositionally biased region" description="Basic and acidic residues" evidence="1">
    <location>
        <begin position="123"/>
        <end position="133"/>
    </location>
</feature>
<comment type="caution">
    <text evidence="2">The sequence shown here is derived from an EMBL/GenBank/DDBJ whole genome shotgun (WGS) entry which is preliminary data.</text>
</comment>
<feature type="compositionally biased region" description="Acidic residues" evidence="1">
    <location>
        <begin position="380"/>
        <end position="389"/>
    </location>
</feature>
<gene>
    <name evidence="2" type="ORF">V5O48_015028</name>
</gene>
<dbReference type="Proteomes" id="UP001465976">
    <property type="component" value="Unassembled WGS sequence"/>
</dbReference>
<evidence type="ECO:0000313" key="2">
    <source>
        <dbReference type="EMBL" id="KAL0566964.1"/>
    </source>
</evidence>
<feature type="region of interest" description="Disordered" evidence="1">
    <location>
        <begin position="84"/>
        <end position="140"/>
    </location>
</feature>
<proteinExistence type="predicted"/>
<organism evidence="2 3">
    <name type="scientific">Marasmius crinis-equi</name>
    <dbReference type="NCBI Taxonomy" id="585013"/>
    <lineage>
        <taxon>Eukaryota</taxon>
        <taxon>Fungi</taxon>
        <taxon>Dikarya</taxon>
        <taxon>Basidiomycota</taxon>
        <taxon>Agaricomycotina</taxon>
        <taxon>Agaricomycetes</taxon>
        <taxon>Agaricomycetidae</taxon>
        <taxon>Agaricales</taxon>
        <taxon>Marasmiineae</taxon>
        <taxon>Marasmiaceae</taxon>
        <taxon>Marasmius</taxon>
    </lineage>
</organism>
<feature type="compositionally biased region" description="Low complexity" evidence="1">
    <location>
        <begin position="13"/>
        <end position="25"/>
    </location>
</feature>
<feature type="compositionally biased region" description="Basic and acidic residues" evidence="1">
    <location>
        <begin position="596"/>
        <end position="608"/>
    </location>
</feature>
<feature type="region of interest" description="Disordered" evidence="1">
    <location>
        <begin position="1"/>
        <end position="57"/>
    </location>
</feature>
<feature type="region of interest" description="Disordered" evidence="1">
    <location>
        <begin position="540"/>
        <end position="608"/>
    </location>
</feature>
<accession>A0ABR3EVN1</accession>
<dbReference type="EMBL" id="JBAHYK010001719">
    <property type="protein sequence ID" value="KAL0566964.1"/>
    <property type="molecule type" value="Genomic_DNA"/>
</dbReference>
<reference evidence="2 3" key="1">
    <citation type="submission" date="2024-02" db="EMBL/GenBank/DDBJ databases">
        <title>A draft genome for the cacao thread blight pathogen Marasmius crinis-equi.</title>
        <authorList>
            <person name="Cohen S.P."/>
            <person name="Baruah I.K."/>
            <person name="Amoako-Attah I."/>
            <person name="Bukari Y."/>
            <person name="Meinhardt L.W."/>
            <person name="Bailey B.A."/>
        </authorList>
    </citation>
    <scope>NUCLEOTIDE SEQUENCE [LARGE SCALE GENOMIC DNA]</scope>
    <source>
        <strain evidence="2 3">GH-76</strain>
    </source>
</reference>
<keyword evidence="3" id="KW-1185">Reference proteome</keyword>